<gene>
    <name evidence="2" type="ORF">AOQ84DRAFT_68288</name>
</gene>
<dbReference type="AlphaFoldDB" id="A0A8E2JRJ8"/>
<dbReference type="Proteomes" id="UP000250140">
    <property type="component" value="Unassembled WGS sequence"/>
</dbReference>
<dbReference type="SUPFAM" id="SSF55190">
    <property type="entry name" value="Arginyl-tRNA synthetase (ArgRS), N-terminal 'additional' domain"/>
    <property type="match status" value="1"/>
</dbReference>
<dbReference type="GO" id="GO:0005524">
    <property type="term" value="F:ATP binding"/>
    <property type="evidence" value="ECO:0007669"/>
    <property type="project" value="InterPro"/>
</dbReference>
<name>A0A8E2JRJ8_9PEZI</name>
<feature type="non-terminal residue" evidence="2">
    <location>
        <position position="164"/>
    </location>
</feature>
<sequence length="164" mass="17842">MRCILPPSAKPIFNSLTSLFVGPLATHHPLTHRSPTPHITTPPKRKFSTPHTTAQYSSPTMEALASSHTQSVDELAATLKNFGLESVPEAPNTYPALNPVDIYRSHITELLASVSGIDPKIIYPALQWTQTLDKGDLTLPVPALRVKGKKPAELAVELGEKVHQ</sequence>
<dbReference type="GO" id="GO:0006420">
    <property type="term" value="P:arginyl-tRNA aminoacylation"/>
    <property type="evidence" value="ECO:0007669"/>
    <property type="project" value="InterPro"/>
</dbReference>
<keyword evidence="3" id="KW-1185">Reference proteome</keyword>
<evidence type="ECO:0000313" key="2">
    <source>
        <dbReference type="EMBL" id="OCL06873.1"/>
    </source>
</evidence>
<dbReference type="Gene3D" id="3.30.1360.70">
    <property type="entry name" value="Arginyl tRNA synthetase N-terminal domain"/>
    <property type="match status" value="1"/>
</dbReference>
<evidence type="ECO:0000256" key="1">
    <source>
        <dbReference type="SAM" id="MobiDB-lite"/>
    </source>
</evidence>
<dbReference type="GO" id="GO:0004814">
    <property type="term" value="F:arginine-tRNA ligase activity"/>
    <property type="evidence" value="ECO:0007669"/>
    <property type="project" value="InterPro"/>
</dbReference>
<dbReference type="InterPro" id="IPR036695">
    <property type="entry name" value="Arg-tRNA-synth_N_sf"/>
</dbReference>
<accession>A0A8E2JRJ8</accession>
<dbReference type="GO" id="GO:0005737">
    <property type="term" value="C:cytoplasm"/>
    <property type="evidence" value="ECO:0007669"/>
    <property type="project" value="InterPro"/>
</dbReference>
<organism evidence="2 3">
    <name type="scientific">Glonium stellatum</name>
    <dbReference type="NCBI Taxonomy" id="574774"/>
    <lineage>
        <taxon>Eukaryota</taxon>
        <taxon>Fungi</taxon>
        <taxon>Dikarya</taxon>
        <taxon>Ascomycota</taxon>
        <taxon>Pezizomycotina</taxon>
        <taxon>Dothideomycetes</taxon>
        <taxon>Pleosporomycetidae</taxon>
        <taxon>Gloniales</taxon>
        <taxon>Gloniaceae</taxon>
        <taxon>Glonium</taxon>
    </lineage>
</organism>
<feature type="region of interest" description="Disordered" evidence="1">
    <location>
        <begin position="28"/>
        <end position="54"/>
    </location>
</feature>
<evidence type="ECO:0000313" key="3">
    <source>
        <dbReference type="Proteomes" id="UP000250140"/>
    </source>
</evidence>
<dbReference type="EMBL" id="KV749962">
    <property type="protein sequence ID" value="OCL06873.1"/>
    <property type="molecule type" value="Genomic_DNA"/>
</dbReference>
<protein>
    <submittedName>
        <fullName evidence="2">Uncharacterized protein</fullName>
    </submittedName>
</protein>
<dbReference type="OrthoDB" id="68056at2759"/>
<proteinExistence type="predicted"/>
<reference evidence="2 3" key="1">
    <citation type="journal article" date="2016" name="Nat. Commun.">
        <title>Ectomycorrhizal ecology is imprinted in the genome of the dominant symbiotic fungus Cenococcum geophilum.</title>
        <authorList>
            <consortium name="DOE Joint Genome Institute"/>
            <person name="Peter M."/>
            <person name="Kohler A."/>
            <person name="Ohm R.A."/>
            <person name="Kuo A."/>
            <person name="Krutzmann J."/>
            <person name="Morin E."/>
            <person name="Arend M."/>
            <person name="Barry K.W."/>
            <person name="Binder M."/>
            <person name="Choi C."/>
            <person name="Clum A."/>
            <person name="Copeland A."/>
            <person name="Grisel N."/>
            <person name="Haridas S."/>
            <person name="Kipfer T."/>
            <person name="LaButti K."/>
            <person name="Lindquist E."/>
            <person name="Lipzen A."/>
            <person name="Maire R."/>
            <person name="Meier B."/>
            <person name="Mihaltcheva S."/>
            <person name="Molinier V."/>
            <person name="Murat C."/>
            <person name="Poggeler S."/>
            <person name="Quandt C.A."/>
            <person name="Sperisen C."/>
            <person name="Tritt A."/>
            <person name="Tisserant E."/>
            <person name="Crous P.W."/>
            <person name="Henrissat B."/>
            <person name="Nehls U."/>
            <person name="Egli S."/>
            <person name="Spatafora J.W."/>
            <person name="Grigoriev I.V."/>
            <person name="Martin F.M."/>
        </authorList>
    </citation>
    <scope>NUCLEOTIDE SEQUENCE [LARGE SCALE GENOMIC DNA]</scope>
    <source>
        <strain evidence="2 3">CBS 207.34</strain>
    </source>
</reference>